<feature type="transmembrane region" description="Helical" evidence="1">
    <location>
        <begin position="118"/>
        <end position="140"/>
    </location>
</feature>
<comment type="caution">
    <text evidence="2">The sequence shown here is derived from an EMBL/GenBank/DDBJ whole genome shotgun (WGS) entry which is preliminary data.</text>
</comment>
<protein>
    <submittedName>
        <fullName evidence="2">DUF6069 family protein</fullName>
    </submittedName>
</protein>
<keyword evidence="3" id="KW-1185">Reference proteome</keyword>
<dbReference type="Proteomes" id="UP001595921">
    <property type="component" value="Unassembled WGS sequence"/>
</dbReference>
<name>A0ABD5PGX1_9EURY</name>
<keyword evidence="1" id="KW-1133">Transmembrane helix</keyword>
<feature type="transmembrane region" description="Helical" evidence="1">
    <location>
        <begin position="89"/>
        <end position="112"/>
    </location>
</feature>
<dbReference type="RefSeq" id="WP_267623334.1">
    <property type="nucleotide sequence ID" value="NZ_JAODIW010000008.1"/>
</dbReference>
<evidence type="ECO:0000313" key="2">
    <source>
        <dbReference type="EMBL" id="MFC4359969.1"/>
    </source>
</evidence>
<gene>
    <name evidence="2" type="ORF">ACFO0N_18635</name>
</gene>
<organism evidence="2 3">
    <name type="scientific">Halobium salinum</name>
    <dbReference type="NCBI Taxonomy" id="1364940"/>
    <lineage>
        <taxon>Archaea</taxon>
        <taxon>Methanobacteriati</taxon>
        <taxon>Methanobacteriota</taxon>
        <taxon>Stenosarchaea group</taxon>
        <taxon>Halobacteria</taxon>
        <taxon>Halobacteriales</taxon>
        <taxon>Haloferacaceae</taxon>
        <taxon>Halobium</taxon>
    </lineage>
</organism>
<keyword evidence="1" id="KW-0472">Membrane</keyword>
<reference evidence="2 3" key="1">
    <citation type="journal article" date="2019" name="Int. J. Syst. Evol. Microbiol.">
        <title>The Global Catalogue of Microorganisms (GCM) 10K type strain sequencing project: providing services to taxonomists for standard genome sequencing and annotation.</title>
        <authorList>
            <consortium name="The Broad Institute Genomics Platform"/>
            <consortium name="The Broad Institute Genome Sequencing Center for Infectious Disease"/>
            <person name="Wu L."/>
            <person name="Ma J."/>
        </authorList>
    </citation>
    <scope>NUCLEOTIDE SEQUENCE [LARGE SCALE GENOMIC DNA]</scope>
    <source>
        <strain evidence="2 3">CGMCC 1.12553</strain>
    </source>
</reference>
<accession>A0ABD5PGX1</accession>
<dbReference type="InterPro" id="IPR045713">
    <property type="entry name" value="DUF6069"/>
</dbReference>
<keyword evidence="1" id="KW-0812">Transmembrane</keyword>
<dbReference type="AlphaFoldDB" id="A0ABD5PGX1"/>
<evidence type="ECO:0000313" key="3">
    <source>
        <dbReference type="Proteomes" id="UP001595921"/>
    </source>
</evidence>
<evidence type="ECO:0000256" key="1">
    <source>
        <dbReference type="SAM" id="Phobius"/>
    </source>
</evidence>
<dbReference type="Pfam" id="PF19545">
    <property type="entry name" value="DUF6069"/>
    <property type="match status" value="1"/>
</dbReference>
<sequence length="149" mass="15230">MATSTSVSRSRARVPRTRLVRAGVAATLAALVAVLAARSLVGALYAVDPTLDPFRWAPIIGSTVASGVGATVVYALLDRYTERPVRNFLAVAGAVLLAMFVPLVTVAPALGVDPTGQILLGVLHVVVAATVVAVLLRLAVPGATGSEYS</sequence>
<proteinExistence type="predicted"/>
<dbReference type="EMBL" id="JBHSDS010000010">
    <property type="protein sequence ID" value="MFC4359969.1"/>
    <property type="molecule type" value="Genomic_DNA"/>
</dbReference>
<feature type="transmembrane region" description="Helical" evidence="1">
    <location>
        <begin position="56"/>
        <end position="77"/>
    </location>
</feature>